<name>A0A1H1N7F5_9ACTN</name>
<dbReference type="STRING" id="546871.SAMN04488543_0810"/>
<evidence type="ECO:0000256" key="4">
    <source>
        <dbReference type="ARBA" id="ARBA00022692"/>
    </source>
</evidence>
<dbReference type="RefSeq" id="WP_091410399.1">
    <property type="nucleotide sequence ID" value="NZ_LT629749.1"/>
</dbReference>
<evidence type="ECO:0000256" key="6">
    <source>
        <dbReference type="ARBA" id="ARBA00023136"/>
    </source>
</evidence>
<proteinExistence type="inferred from homology"/>
<keyword evidence="9" id="KW-1185">Reference proteome</keyword>
<dbReference type="EMBL" id="LT629749">
    <property type="protein sequence ID" value="SDR94922.1"/>
    <property type="molecule type" value="Genomic_DNA"/>
</dbReference>
<dbReference type="PANTHER" id="PTHR33884">
    <property type="entry name" value="UPF0410 PROTEIN YMGE"/>
    <property type="match status" value="1"/>
</dbReference>
<organism evidence="8 9">
    <name type="scientific">Friedmanniella luteola</name>
    <dbReference type="NCBI Taxonomy" id="546871"/>
    <lineage>
        <taxon>Bacteria</taxon>
        <taxon>Bacillati</taxon>
        <taxon>Actinomycetota</taxon>
        <taxon>Actinomycetes</taxon>
        <taxon>Propionibacteriales</taxon>
        <taxon>Nocardioidaceae</taxon>
        <taxon>Friedmanniella</taxon>
    </lineage>
</organism>
<dbReference type="InterPro" id="IPR007341">
    <property type="entry name" value="Transgly_assoc"/>
</dbReference>
<accession>A0A1H1N7F5</accession>
<keyword evidence="4 7" id="KW-0812">Transmembrane</keyword>
<evidence type="ECO:0000256" key="5">
    <source>
        <dbReference type="ARBA" id="ARBA00022989"/>
    </source>
</evidence>
<keyword evidence="3" id="KW-1003">Cell membrane</keyword>
<feature type="transmembrane region" description="Helical" evidence="7">
    <location>
        <begin position="29"/>
        <end position="53"/>
    </location>
</feature>
<evidence type="ECO:0000256" key="3">
    <source>
        <dbReference type="ARBA" id="ARBA00022475"/>
    </source>
</evidence>
<protein>
    <submittedName>
        <fullName evidence="8">Uncharacterized membrane protein YeaQ/YmgE, transglycosylase-associated protein family</fullName>
    </submittedName>
</protein>
<feature type="transmembrane region" description="Helical" evidence="7">
    <location>
        <begin position="65"/>
        <end position="84"/>
    </location>
</feature>
<keyword evidence="6 7" id="KW-0472">Membrane</keyword>
<dbReference type="InterPro" id="IPR037294">
    <property type="entry name" value="ABC_BtuC-like"/>
</dbReference>
<comment type="subcellular location">
    <subcellularLocation>
        <location evidence="1">Cell membrane</location>
        <topology evidence="1">Multi-pass membrane protein</topology>
    </subcellularLocation>
</comment>
<evidence type="ECO:0000256" key="7">
    <source>
        <dbReference type="SAM" id="Phobius"/>
    </source>
</evidence>
<dbReference type="GO" id="GO:0005886">
    <property type="term" value="C:plasma membrane"/>
    <property type="evidence" value="ECO:0007669"/>
    <property type="project" value="UniProtKB-SubCell"/>
</dbReference>
<dbReference type="PANTHER" id="PTHR33884:SF3">
    <property type="entry name" value="UPF0410 PROTEIN YMGE"/>
    <property type="match status" value="1"/>
</dbReference>
<evidence type="ECO:0000256" key="2">
    <source>
        <dbReference type="ARBA" id="ARBA00011006"/>
    </source>
</evidence>
<comment type="similarity">
    <text evidence="2">Belongs to the UPF0410 family.</text>
</comment>
<dbReference type="AlphaFoldDB" id="A0A1H1N7F5"/>
<keyword evidence="5 7" id="KW-1133">Transmembrane helix</keyword>
<dbReference type="Pfam" id="PF04226">
    <property type="entry name" value="Transgly_assoc"/>
    <property type="match status" value="1"/>
</dbReference>
<evidence type="ECO:0000256" key="1">
    <source>
        <dbReference type="ARBA" id="ARBA00004651"/>
    </source>
</evidence>
<reference evidence="8 9" key="1">
    <citation type="submission" date="2016-10" db="EMBL/GenBank/DDBJ databases">
        <authorList>
            <person name="de Groot N.N."/>
        </authorList>
    </citation>
    <scope>NUCLEOTIDE SEQUENCE [LARGE SCALE GENOMIC DNA]</scope>
    <source>
        <strain evidence="8 9">DSM 21741</strain>
    </source>
</reference>
<dbReference type="Proteomes" id="UP000199092">
    <property type="component" value="Chromosome I"/>
</dbReference>
<evidence type="ECO:0000313" key="9">
    <source>
        <dbReference type="Proteomes" id="UP000199092"/>
    </source>
</evidence>
<gene>
    <name evidence="8" type="ORF">SAMN04488543_0810</name>
</gene>
<evidence type="ECO:0000313" key="8">
    <source>
        <dbReference type="EMBL" id="SDR94922.1"/>
    </source>
</evidence>
<dbReference type="Gene3D" id="1.10.3470.10">
    <property type="entry name" value="ABC transporter involved in vitamin B12 uptake, BtuC"/>
    <property type="match status" value="1"/>
</dbReference>
<dbReference type="OrthoDB" id="5197368at2"/>
<sequence>MLGLILSIIVVGLIAGALARLLVPGRQDLSIPMTILLGIIGSFVGGFLGYLIFGRDSGSGFLQPAGIIGSVIGAVIVLLIWTRVAGRRTARV</sequence>